<evidence type="ECO:0000256" key="1">
    <source>
        <dbReference type="ARBA" id="ARBA00023015"/>
    </source>
</evidence>
<dbReference type="PANTHER" id="PTHR43537:SF5">
    <property type="entry name" value="UXU OPERON TRANSCRIPTIONAL REGULATOR"/>
    <property type="match status" value="1"/>
</dbReference>
<dbReference type="Pfam" id="PF07729">
    <property type="entry name" value="FCD"/>
    <property type="match status" value="1"/>
</dbReference>
<reference evidence="5 6" key="1">
    <citation type="submission" date="2016-11" db="EMBL/GenBank/DDBJ databases">
        <authorList>
            <person name="Jaros S."/>
            <person name="Januszkiewicz K."/>
            <person name="Wedrychowicz H."/>
        </authorList>
    </citation>
    <scope>NUCLEOTIDE SEQUENCE [LARGE SCALE GENOMIC DNA]</scope>
    <source>
        <strain evidence="5 6">DSM 17477</strain>
    </source>
</reference>
<dbReference type="InterPro" id="IPR036390">
    <property type="entry name" value="WH_DNA-bd_sf"/>
</dbReference>
<dbReference type="Gene3D" id="1.20.120.530">
    <property type="entry name" value="GntR ligand-binding domain-like"/>
    <property type="match status" value="1"/>
</dbReference>
<dbReference type="PROSITE" id="PS50949">
    <property type="entry name" value="HTH_GNTR"/>
    <property type="match status" value="1"/>
</dbReference>
<dbReference type="InterPro" id="IPR011711">
    <property type="entry name" value="GntR_C"/>
</dbReference>
<dbReference type="CDD" id="cd07377">
    <property type="entry name" value="WHTH_GntR"/>
    <property type="match status" value="1"/>
</dbReference>
<dbReference type="AlphaFoldDB" id="A0A1M6B1N3"/>
<dbReference type="GO" id="GO:0003677">
    <property type="term" value="F:DNA binding"/>
    <property type="evidence" value="ECO:0007669"/>
    <property type="project" value="UniProtKB-KW"/>
</dbReference>
<proteinExistence type="predicted"/>
<dbReference type="SUPFAM" id="SSF46785">
    <property type="entry name" value="Winged helix' DNA-binding domain"/>
    <property type="match status" value="1"/>
</dbReference>
<keyword evidence="6" id="KW-1185">Reference proteome</keyword>
<evidence type="ECO:0000313" key="6">
    <source>
        <dbReference type="Proteomes" id="UP000184052"/>
    </source>
</evidence>
<evidence type="ECO:0000259" key="4">
    <source>
        <dbReference type="PROSITE" id="PS50949"/>
    </source>
</evidence>
<keyword evidence="3" id="KW-0804">Transcription</keyword>
<organism evidence="5 6">
    <name type="scientific">Dethiosulfatibacter aminovorans DSM 17477</name>
    <dbReference type="NCBI Taxonomy" id="1121476"/>
    <lineage>
        <taxon>Bacteria</taxon>
        <taxon>Bacillati</taxon>
        <taxon>Bacillota</taxon>
        <taxon>Tissierellia</taxon>
        <taxon>Dethiosulfatibacter</taxon>
    </lineage>
</organism>
<dbReference type="InterPro" id="IPR036388">
    <property type="entry name" value="WH-like_DNA-bd_sf"/>
</dbReference>
<dbReference type="PRINTS" id="PR00035">
    <property type="entry name" value="HTHGNTR"/>
</dbReference>
<dbReference type="EMBL" id="FQZL01000004">
    <property type="protein sequence ID" value="SHI42616.1"/>
    <property type="molecule type" value="Genomic_DNA"/>
</dbReference>
<evidence type="ECO:0000256" key="2">
    <source>
        <dbReference type="ARBA" id="ARBA00023125"/>
    </source>
</evidence>
<feature type="domain" description="HTH gntR-type" evidence="4">
    <location>
        <begin position="5"/>
        <end position="72"/>
    </location>
</feature>
<dbReference type="InterPro" id="IPR008920">
    <property type="entry name" value="TF_FadR/GntR_C"/>
</dbReference>
<evidence type="ECO:0000256" key="3">
    <source>
        <dbReference type="ARBA" id="ARBA00023163"/>
    </source>
</evidence>
<dbReference type="SMART" id="SM00345">
    <property type="entry name" value="HTH_GNTR"/>
    <property type="match status" value="1"/>
</dbReference>
<dbReference type="Pfam" id="PF00392">
    <property type="entry name" value="GntR"/>
    <property type="match status" value="1"/>
</dbReference>
<evidence type="ECO:0000313" key="5">
    <source>
        <dbReference type="EMBL" id="SHI42616.1"/>
    </source>
</evidence>
<accession>A0A1M6B1N3</accession>
<name>A0A1M6B1N3_9FIRM</name>
<dbReference type="SUPFAM" id="SSF48008">
    <property type="entry name" value="GntR ligand-binding domain-like"/>
    <property type="match status" value="1"/>
</dbReference>
<dbReference type="Gene3D" id="1.10.10.10">
    <property type="entry name" value="Winged helix-like DNA-binding domain superfamily/Winged helix DNA-binding domain"/>
    <property type="match status" value="1"/>
</dbReference>
<dbReference type="InterPro" id="IPR000524">
    <property type="entry name" value="Tscrpt_reg_HTH_GntR"/>
</dbReference>
<protein>
    <submittedName>
        <fullName evidence="5">DNA-binding transcriptional regulator, GntR family</fullName>
    </submittedName>
</protein>
<dbReference type="STRING" id="1121476.SAMN02745751_00323"/>
<gene>
    <name evidence="5" type="ORF">SAMN02745751_00323</name>
</gene>
<dbReference type="Proteomes" id="UP000184052">
    <property type="component" value="Unassembled WGS sequence"/>
</dbReference>
<keyword evidence="1" id="KW-0805">Transcription regulation</keyword>
<dbReference type="PANTHER" id="PTHR43537">
    <property type="entry name" value="TRANSCRIPTIONAL REGULATOR, GNTR FAMILY"/>
    <property type="match status" value="1"/>
</dbReference>
<sequence>MDTTLPLRDQAIKYILDKIQHNELKVDEIFTEQQICDEMGISRTPVREALIQLTSDNIISRIPRKGYTIVELEDAAKMNLYTIIATLDALAASLAVEYMTDEDFLKMEELCDKIDIAIKYKNFSDYYSLQDEFHRIYLNKCSNPKLVELVETLESGPVHRSYISDDKERLFKALEESNAEHRTIIEMFKNKKTQELESFLRNVHWATKYPDMI</sequence>
<dbReference type="RefSeq" id="WP_073046069.1">
    <property type="nucleotide sequence ID" value="NZ_FQZL01000004.1"/>
</dbReference>
<dbReference type="GO" id="GO:0003700">
    <property type="term" value="F:DNA-binding transcription factor activity"/>
    <property type="evidence" value="ECO:0007669"/>
    <property type="project" value="InterPro"/>
</dbReference>
<dbReference type="OrthoDB" id="9781630at2"/>
<keyword evidence="2 5" id="KW-0238">DNA-binding</keyword>